<reference evidence="6" key="1">
    <citation type="submission" date="2018-07" db="EMBL/GenBank/DDBJ databases">
        <authorList>
            <person name="Quirk P.G."/>
            <person name="Krulwich T.A."/>
        </authorList>
    </citation>
    <scope>NUCLEOTIDE SEQUENCE</scope>
</reference>
<dbReference type="EMBL" id="UIDG01000334">
    <property type="protein sequence ID" value="SUS07214.1"/>
    <property type="molecule type" value="Genomic_DNA"/>
</dbReference>
<evidence type="ECO:0000313" key="6">
    <source>
        <dbReference type="EMBL" id="SUS07214.1"/>
    </source>
</evidence>
<keyword evidence="4 6" id="KW-0378">Hydrolase</keyword>
<dbReference type="GO" id="GO:0004519">
    <property type="term" value="F:endonuclease activity"/>
    <property type="evidence" value="ECO:0007669"/>
    <property type="project" value="UniProtKB-KW"/>
</dbReference>
<dbReference type="GO" id="GO:0006298">
    <property type="term" value="P:mismatch repair"/>
    <property type="evidence" value="ECO:0007669"/>
    <property type="project" value="InterPro"/>
</dbReference>
<protein>
    <submittedName>
        <fullName evidence="6">XorII very short patch repair endonuclease</fullName>
        <ecNumber evidence="6">3.1.-.-</ecNumber>
    </submittedName>
</protein>
<dbReference type="EC" id="3.1.-.-" evidence="6"/>
<gene>
    <name evidence="6" type="primary">vsr</name>
    <name evidence="6" type="ORF">DF3PB_40011</name>
</gene>
<keyword evidence="3" id="KW-0227">DNA damage</keyword>
<evidence type="ECO:0000256" key="1">
    <source>
        <dbReference type="ARBA" id="ARBA00022722"/>
    </source>
</evidence>
<keyword evidence="2 6" id="KW-0255">Endonuclease</keyword>
<dbReference type="InterPro" id="IPR004603">
    <property type="entry name" value="DNA_mismatch_endonuc_vsr"/>
</dbReference>
<dbReference type="NCBIfam" id="TIGR00632">
    <property type="entry name" value="vsr"/>
    <property type="match status" value="1"/>
</dbReference>
<evidence type="ECO:0000256" key="3">
    <source>
        <dbReference type="ARBA" id="ARBA00022763"/>
    </source>
</evidence>
<accession>A0A380THT7</accession>
<keyword evidence="5" id="KW-0234">DNA repair</keyword>
<evidence type="ECO:0000256" key="4">
    <source>
        <dbReference type="ARBA" id="ARBA00022801"/>
    </source>
</evidence>
<name>A0A380THT7_9ZZZZ</name>
<dbReference type="SUPFAM" id="SSF52980">
    <property type="entry name" value="Restriction endonuclease-like"/>
    <property type="match status" value="1"/>
</dbReference>
<evidence type="ECO:0000256" key="5">
    <source>
        <dbReference type="ARBA" id="ARBA00023204"/>
    </source>
</evidence>
<dbReference type="AlphaFoldDB" id="A0A380THT7"/>
<proteinExistence type="predicted"/>
<keyword evidence="1" id="KW-0540">Nuclease</keyword>
<evidence type="ECO:0000256" key="2">
    <source>
        <dbReference type="ARBA" id="ARBA00022759"/>
    </source>
</evidence>
<dbReference type="GO" id="GO:0016787">
    <property type="term" value="F:hydrolase activity"/>
    <property type="evidence" value="ECO:0007669"/>
    <property type="project" value="UniProtKB-KW"/>
</dbReference>
<dbReference type="InterPro" id="IPR011335">
    <property type="entry name" value="Restrct_endonuc-II-like"/>
</dbReference>
<sequence>MADIFDRQTRSRVMSAIRGRDTKPEMIVRRFLHARGMRFRLYRRDLPGRPDLIFPKYRVAVFVHGCFWHQHPACRYAVMPKSNRSFWLKKLRGNQQRDLRNAAKLRKAGWRVLTVWECKVDQQALETLARKIGVAPGRPRPKIRRWTLDH</sequence>
<organism evidence="6">
    <name type="scientific">metagenome</name>
    <dbReference type="NCBI Taxonomy" id="256318"/>
    <lineage>
        <taxon>unclassified sequences</taxon>
        <taxon>metagenomes</taxon>
    </lineage>
</organism>
<dbReference type="Gene3D" id="3.40.960.10">
    <property type="entry name" value="VSR Endonuclease"/>
    <property type="match status" value="1"/>
</dbReference>
<dbReference type="PIRSF" id="PIRSF018267">
    <property type="entry name" value="VSR_endonuc"/>
    <property type="match status" value="1"/>
</dbReference>
<dbReference type="CDD" id="cd00221">
    <property type="entry name" value="Vsr"/>
    <property type="match status" value="1"/>
</dbReference>
<dbReference type="Pfam" id="PF03852">
    <property type="entry name" value="Vsr"/>
    <property type="match status" value="1"/>
</dbReference>